<dbReference type="AlphaFoldDB" id="A0A4D6NFT6"/>
<dbReference type="Proteomes" id="UP000501690">
    <property type="component" value="Linkage Group LG10"/>
</dbReference>
<evidence type="ECO:0000313" key="2">
    <source>
        <dbReference type="EMBL" id="QCE11801.1"/>
    </source>
</evidence>
<keyword evidence="3" id="KW-1185">Reference proteome</keyword>
<reference evidence="2 3" key="1">
    <citation type="submission" date="2019-04" db="EMBL/GenBank/DDBJ databases">
        <title>An improved genome assembly and genetic linkage map for asparagus bean, Vigna unguiculata ssp. sesquipedialis.</title>
        <authorList>
            <person name="Xia Q."/>
            <person name="Zhang R."/>
            <person name="Dong Y."/>
        </authorList>
    </citation>
    <scope>NUCLEOTIDE SEQUENCE [LARGE SCALE GENOMIC DNA]</scope>
    <source>
        <tissue evidence="2">Leaf</tissue>
    </source>
</reference>
<organism evidence="2 3">
    <name type="scientific">Vigna unguiculata</name>
    <name type="common">Cowpea</name>
    <dbReference type="NCBI Taxonomy" id="3917"/>
    <lineage>
        <taxon>Eukaryota</taxon>
        <taxon>Viridiplantae</taxon>
        <taxon>Streptophyta</taxon>
        <taxon>Embryophyta</taxon>
        <taxon>Tracheophyta</taxon>
        <taxon>Spermatophyta</taxon>
        <taxon>Magnoliopsida</taxon>
        <taxon>eudicotyledons</taxon>
        <taxon>Gunneridae</taxon>
        <taxon>Pentapetalae</taxon>
        <taxon>rosids</taxon>
        <taxon>fabids</taxon>
        <taxon>Fabales</taxon>
        <taxon>Fabaceae</taxon>
        <taxon>Papilionoideae</taxon>
        <taxon>50 kb inversion clade</taxon>
        <taxon>NPAAA clade</taxon>
        <taxon>indigoferoid/millettioid clade</taxon>
        <taxon>Phaseoleae</taxon>
        <taxon>Vigna</taxon>
    </lineage>
</organism>
<accession>A0A4D6NFT6</accession>
<evidence type="ECO:0000256" key="1">
    <source>
        <dbReference type="SAM" id="MobiDB-lite"/>
    </source>
</evidence>
<name>A0A4D6NFT6_VIGUN</name>
<feature type="region of interest" description="Disordered" evidence="1">
    <location>
        <begin position="1"/>
        <end position="64"/>
    </location>
</feature>
<gene>
    <name evidence="2" type="ORF">DEO72_LG10g3038</name>
</gene>
<evidence type="ECO:0000313" key="3">
    <source>
        <dbReference type="Proteomes" id="UP000501690"/>
    </source>
</evidence>
<feature type="compositionally biased region" description="Polar residues" evidence="1">
    <location>
        <begin position="32"/>
        <end position="48"/>
    </location>
</feature>
<proteinExistence type="predicted"/>
<feature type="compositionally biased region" description="Basic and acidic residues" evidence="1">
    <location>
        <begin position="11"/>
        <end position="28"/>
    </location>
</feature>
<sequence length="64" mass="7131">MVARWQQFSDCAKEDEGATPPKQEEGCLRNKPSCQNREPKSQTPNVPTLATAPPDPSFQKTNED</sequence>
<protein>
    <submittedName>
        <fullName evidence="2">Uncharacterized protein</fullName>
    </submittedName>
</protein>
<dbReference type="EMBL" id="CP039354">
    <property type="protein sequence ID" value="QCE11801.1"/>
    <property type="molecule type" value="Genomic_DNA"/>
</dbReference>